<comment type="cofactor">
    <cofactor evidence="2 13">
        <name>Mg(2+)</name>
        <dbReference type="ChEBI" id="CHEBI:18420"/>
    </cofactor>
</comment>
<dbReference type="EMBL" id="JASCZI010241673">
    <property type="protein sequence ID" value="MED6204306.1"/>
    <property type="molecule type" value="Genomic_DNA"/>
</dbReference>
<comment type="pathway">
    <text evidence="3 13">Amine and polyamine biosynthesis; agmatine biosynthesis; agmatine from L-arginine: step 1/1.</text>
</comment>
<dbReference type="SUPFAM" id="SSF51419">
    <property type="entry name" value="PLP-binding barrel"/>
    <property type="match status" value="1"/>
</dbReference>
<dbReference type="InterPro" id="IPR022644">
    <property type="entry name" value="De-COase2_N"/>
</dbReference>
<evidence type="ECO:0000259" key="14">
    <source>
        <dbReference type="Pfam" id="PF02784"/>
    </source>
</evidence>
<evidence type="ECO:0000256" key="9">
    <source>
        <dbReference type="ARBA" id="ARBA00023023"/>
    </source>
</evidence>
<dbReference type="Pfam" id="PF02784">
    <property type="entry name" value="Orn_Arg_deC_N"/>
    <property type="match status" value="1"/>
</dbReference>
<accession>A0ABU6Y3A6</accession>
<dbReference type="PANTHER" id="PTHR43295">
    <property type="entry name" value="ARGININE DECARBOXYLASE"/>
    <property type="match status" value="1"/>
</dbReference>
<dbReference type="SUPFAM" id="SSF50621">
    <property type="entry name" value="Alanine racemase C-terminal domain-like"/>
    <property type="match status" value="1"/>
</dbReference>
<dbReference type="PRINTS" id="PR01179">
    <property type="entry name" value="ODADCRBXLASE"/>
</dbReference>
<sequence>MLDCVQLLHFHIGSMIPSTSLLADGVTEAAQIYCELVRMGANNMTVIDIGGGLGIDYSGSKSSESDVSVGYGLEEYAAAVVESVQRVCDKRSVKHPVICSESGRAIVSHQSVLVFEASFSGSTTTNNNAALSTLLGLQYVSDSEGARADYSNLCAAAFRGEYEACLLYIEEMKRRCLDEFKEGSLGMEELAGIDALCDMVRKAASSSESVRNYHVNMSVFTSIPDLWGIQQVFPILPIHRLEEKPSVKGMLWDLTCDSDGKVDRFINGESSLPLHEIREGEKYYLGMFLGGAYQEALGGLHNLFGGPTVVRVSQSGVHPHSFALTAAIPGPSCGDVLRAMQHQPELMLETLKQRALEHLREDTFLTAEAVTAGLGHSFNNTPYLVVASSPSSVMVENL</sequence>
<dbReference type="GO" id="GO:0008792">
    <property type="term" value="F:arginine decarboxylase activity"/>
    <property type="evidence" value="ECO:0007669"/>
    <property type="project" value="UniProtKB-EC"/>
</dbReference>
<evidence type="ECO:0000256" key="5">
    <source>
        <dbReference type="ARBA" id="ARBA00012426"/>
    </source>
</evidence>
<keyword evidence="9" id="KW-0661">Putrescine biosynthesis</keyword>
<evidence type="ECO:0000256" key="2">
    <source>
        <dbReference type="ARBA" id="ARBA00001946"/>
    </source>
</evidence>
<dbReference type="Proteomes" id="UP001341840">
    <property type="component" value="Unassembled WGS sequence"/>
</dbReference>
<comment type="similarity">
    <text evidence="4 13">Belongs to the Orn/Lys/Arg decarboxylase class-II family. SpeA subfamily.</text>
</comment>
<dbReference type="EC" id="4.1.1.19" evidence="5 13"/>
<evidence type="ECO:0000256" key="3">
    <source>
        <dbReference type="ARBA" id="ARBA00004773"/>
    </source>
</evidence>
<keyword evidence="7 13" id="KW-0460">Magnesium</keyword>
<evidence type="ECO:0000256" key="12">
    <source>
        <dbReference type="ARBA" id="ARBA00049309"/>
    </source>
</evidence>
<dbReference type="InterPro" id="IPR029066">
    <property type="entry name" value="PLP-binding_barrel"/>
</dbReference>
<evidence type="ECO:0000256" key="8">
    <source>
        <dbReference type="ARBA" id="ARBA00022898"/>
    </source>
</evidence>
<dbReference type="InterPro" id="IPR022657">
    <property type="entry name" value="De-COase2_CS"/>
</dbReference>
<keyword evidence="10 13" id="KW-0745">Spermidine biosynthesis</keyword>
<evidence type="ECO:0000256" key="13">
    <source>
        <dbReference type="RuleBase" id="RU003740"/>
    </source>
</evidence>
<comment type="caution">
    <text evidence="15">The sequence shown here is derived from an EMBL/GenBank/DDBJ whole genome shotgun (WGS) entry which is preliminary data.</text>
</comment>
<keyword evidence="8 13" id="KW-0663">Pyridoxal phosphate</keyword>
<dbReference type="PANTHER" id="PTHR43295:SF1">
    <property type="entry name" value="ARGININE DECARBOXYLASE 1, CHLOROPLASTIC-RELATED"/>
    <property type="match status" value="1"/>
</dbReference>
<feature type="domain" description="Orn/DAP/Arg decarboxylase 2 N-terminal" evidence="14">
    <location>
        <begin position="6"/>
        <end position="108"/>
    </location>
</feature>
<evidence type="ECO:0000256" key="4">
    <source>
        <dbReference type="ARBA" id="ARBA00008357"/>
    </source>
</evidence>
<organism evidence="15 16">
    <name type="scientific">Stylosanthes scabra</name>
    <dbReference type="NCBI Taxonomy" id="79078"/>
    <lineage>
        <taxon>Eukaryota</taxon>
        <taxon>Viridiplantae</taxon>
        <taxon>Streptophyta</taxon>
        <taxon>Embryophyta</taxon>
        <taxon>Tracheophyta</taxon>
        <taxon>Spermatophyta</taxon>
        <taxon>Magnoliopsida</taxon>
        <taxon>eudicotyledons</taxon>
        <taxon>Gunneridae</taxon>
        <taxon>Pentapetalae</taxon>
        <taxon>rosids</taxon>
        <taxon>fabids</taxon>
        <taxon>Fabales</taxon>
        <taxon>Fabaceae</taxon>
        <taxon>Papilionoideae</taxon>
        <taxon>50 kb inversion clade</taxon>
        <taxon>dalbergioids sensu lato</taxon>
        <taxon>Dalbergieae</taxon>
        <taxon>Pterocarpus clade</taxon>
        <taxon>Stylosanthes</taxon>
    </lineage>
</organism>
<dbReference type="InterPro" id="IPR002985">
    <property type="entry name" value="Arg_decrbxlase"/>
</dbReference>
<proteinExistence type="inferred from homology"/>
<evidence type="ECO:0000256" key="6">
    <source>
        <dbReference type="ARBA" id="ARBA00022793"/>
    </source>
</evidence>
<name>A0ABU6Y3A6_9FABA</name>
<protein>
    <recommendedName>
        <fullName evidence="5 13">Arginine decarboxylase</fullName>
        <ecNumber evidence="5 13">4.1.1.19</ecNumber>
    </recommendedName>
</protein>
<dbReference type="PROSITE" id="PS00879">
    <property type="entry name" value="ODR_DC_2_2"/>
    <property type="match status" value="1"/>
</dbReference>
<comment type="catalytic activity">
    <reaction evidence="12 13">
        <text>L-arginine + H(+) = agmatine + CO2</text>
        <dbReference type="Rhea" id="RHEA:17641"/>
        <dbReference type="ChEBI" id="CHEBI:15378"/>
        <dbReference type="ChEBI" id="CHEBI:16526"/>
        <dbReference type="ChEBI" id="CHEBI:32682"/>
        <dbReference type="ChEBI" id="CHEBI:58145"/>
        <dbReference type="EC" id="4.1.1.19"/>
    </reaction>
</comment>
<evidence type="ECO:0000256" key="1">
    <source>
        <dbReference type="ARBA" id="ARBA00001933"/>
    </source>
</evidence>
<dbReference type="PRINTS" id="PR01180">
    <property type="entry name" value="ARGDCRBXLASE"/>
</dbReference>
<evidence type="ECO:0000256" key="7">
    <source>
        <dbReference type="ARBA" id="ARBA00022842"/>
    </source>
</evidence>
<keyword evidence="11 13" id="KW-0456">Lyase</keyword>
<keyword evidence="16" id="KW-1185">Reference proteome</keyword>
<comment type="cofactor">
    <cofactor evidence="1 13">
        <name>pyridoxal 5'-phosphate</name>
        <dbReference type="ChEBI" id="CHEBI:597326"/>
    </cofactor>
</comment>
<dbReference type="Gene3D" id="2.40.37.10">
    <property type="entry name" value="Lyase, Ornithine Decarboxylase, Chain A, domain 1"/>
    <property type="match status" value="1"/>
</dbReference>
<evidence type="ECO:0000256" key="10">
    <source>
        <dbReference type="ARBA" id="ARBA00023066"/>
    </source>
</evidence>
<dbReference type="InterPro" id="IPR000183">
    <property type="entry name" value="Orn/DAP/Arg_de-COase"/>
</dbReference>
<keyword evidence="6 13" id="KW-0210">Decarboxylase</keyword>
<evidence type="ECO:0000313" key="16">
    <source>
        <dbReference type="Proteomes" id="UP001341840"/>
    </source>
</evidence>
<evidence type="ECO:0000256" key="11">
    <source>
        <dbReference type="ARBA" id="ARBA00023239"/>
    </source>
</evidence>
<evidence type="ECO:0000313" key="15">
    <source>
        <dbReference type="EMBL" id="MED6204306.1"/>
    </source>
</evidence>
<reference evidence="15 16" key="1">
    <citation type="journal article" date="2023" name="Plants (Basel)">
        <title>Bridging the Gap: Combining Genomics and Transcriptomics Approaches to Understand Stylosanthes scabra, an Orphan Legume from the Brazilian Caatinga.</title>
        <authorList>
            <person name="Ferreira-Neto J.R.C."/>
            <person name="da Silva M.D."/>
            <person name="Binneck E."/>
            <person name="de Melo N.F."/>
            <person name="da Silva R.H."/>
            <person name="de Melo A.L.T.M."/>
            <person name="Pandolfi V."/>
            <person name="Bustamante F.O."/>
            <person name="Brasileiro-Vidal A.C."/>
            <person name="Benko-Iseppon A.M."/>
        </authorList>
    </citation>
    <scope>NUCLEOTIDE SEQUENCE [LARGE SCALE GENOMIC DNA]</scope>
    <source>
        <tissue evidence="15">Leaves</tissue>
    </source>
</reference>
<dbReference type="InterPro" id="IPR009006">
    <property type="entry name" value="Ala_racemase/Decarboxylase_C"/>
</dbReference>
<dbReference type="Gene3D" id="3.20.20.10">
    <property type="entry name" value="Alanine racemase"/>
    <property type="match status" value="1"/>
</dbReference>
<gene>
    <name evidence="15" type="primary">ADC1_2</name>
    <name evidence="15" type="ORF">PIB30_008126</name>
</gene>